<accession>A0A024TBI6</accession>
<feature type="transmembrane region" description="Helical" evidence="2">
    <location>
        <begin position="540"/>
        <end position="556"/>
    </location>
</feature>
<dbReference type="EMBL" id="KI914011">
    <property type="protein sequence ID" value="ETV91364.1"/>
    <property type="molecule type" value="Genomic_DNA"/>
</dbReference>
<feature type="transmembrane region" description="Helical" evidence="2">
    <location>
        <begin position="355"/>
        <end position="380"/>
    </location>
</feature>
<proteinExistence type="predicted"/>
<dbReference type="GeneID" id="20091094"/>
<sequence>MGDRGGNPGGGSVAPVAAKTRKRRAYLYIFNSIAAIASVLCVYVVNTVGTIRTIQILVGADTASSTRATNGHHDGYKSYYAPYLLREIAATPATVQARIDAVLASGKKVGYLEMDPVDAAGSGSLATSFRQDNCSITFNETTDRIYKEMYLAKTLVPMLLAGSNSSLSLADNAAMIIVDCSYEGRAKLDTTNIKLHVVDRQLQWFATYQLQTIMANIPARRDTMPTGTASYTNLTLSSLVLEPGEQPDRGRDALAKVSSTEVPAVHRLVSSRGFPFNAAPFDPVVIHSTTDTGAWNTSVVATGLQMVLQGFGGMYRGSQNEQANYKTFVWVLDPDPIQVVHTFEFVEVGRTKNSWAWGQALISGFLSFGVLTSTIMACIISRNIFKATQVRWIPDISPSVQSGILFRGILTVVAWWIDGWWAVQEWCFQQGNVRKGLLDMYVLTDSVKSDCLSLFLAGASFIASRLHLRINPAVPVVIYLIVYSQRAAIVAAMGILSSRADVELDANEALNVVLSETAGLDMWMWHEKKDFNATVVFNELSWMMLALVLMLAYAIADKLYTVYFTDHVTEAKTTRKTAGGTATNPTTAGVASQGGSSGTHDRATCFETSTGEYLRHKYGLMSYHENYLFIKGLKYASPSGIWTSGWVVVDDKFLFRTDDIMKVCANIVLRHDIFRAHCHVIADNQVDKTVIRVFRKDITLAQLFNLSLRPLA</sequence>
<evidence type="ECO:0000256" key="1">
    <source>
        <dbReference type="SAM" id="MobiDB-lite"/>
    </source>
</evidence>
<evidence type="ECO:0000256" key="2">
    <source>
        <dbReference type="SAM" id="Phobius"/>
    </source>
</evidence>
<protein>
    <recommendedName>
        <fullName evidence="4">Transmembrane protein</fullName>
    </recommendedName>
</protein>
<feature type="region of interest" description="Disordered" evidence="1">
    <location>
        <begin position="576"/>
        <end position="596"/>
    </location>
</feature>
<keyword evidence="2" id="KW-0472">Membrane</keyword>
<keyword evidence="2" id="KW-0812">Transmembrane</keyword>
<feature type="compositionally biased region" description="Low complexity" evidence="1">
    <location>
        <begin position="576"/>
        <end position="589"/>
    </location>
</feature>
<dbReference type="AlphaFoldDB" id="A0A024TBI6"/>
<keyword evidence="2" id="KW-1133">Transmembrane helix</keyword>
<feature type="transmembrane region" description="Helical" evidence="2">
    <location>
        <begin position="25"/>
        <end position="45"/>
    </location>
</feature>
<evidence type="ECO:0000313" key="3">
    <source>
        <dbReference type="EMBL" id="ETV91364.1"/>
    </source>
</evidence>
<evidence type="ECO:0008006" key="4">
    <source>
        <dbReference type="Google" id="ProtNLM"/>
    </source>
</evidence>
<feature type="transmembrane region" description="Helical" evidence="2">
    <location>
        <begin position="476"/>
        <end position="496"/>
    </location>
</feature>
<dbReference type="eggNOG" id="ENOG502SIAN">
    <property type="taxonomic scope" value="Eukaryota"/>
</dbReference>
<reference evidence="3" key="1">
    <citation type="submission" date="2013-12" db="EMBL/GenBank/DDBJ databases">
        <title>The Genome Sequence of Aphanomyces invadans NJM9701.</title>
        <authorList>
            <consortium name="The Broad Institute Genomics Platform"/>
            <person name="Russ C."/>
            <person name="Tyler B."/>
            <person name="van West P."/>
            <person name="Dieguez-Uribeondo J."/>
            <person name="Young S.K."/>
            <person name="Zeng Q."/>
            <person name="Gargeya S."/>
            <person name="Fitzgerald M."/>
            <person name="Abouelleil A."/>
            <person name="Alvarado L."/>
            <person name="Chapman S.B."/>
            <person name="Gainer-Dewar J."/>
            <person name="Goldberg J."/>
            <person name="Griggs A."/>
            <person name="Gujja S."/>
            <person name="Hansen M."/>
            <person name="Howarth C."/>
            <person name="Imamovic A."/>
            <person name="Ireland A."/>
            <person name="Larimer J."/>
            <person name="McCowan C."/>
            <person name="Murphy C."/>
            <person name="Pearson M."/>
            <person name="Poon T.W."/>
            <person name="Priest M."/>
            <person name="Roberts A."/>
            <person name="Saif S."/>
            <person name="Shea T."/>
            <person name="Sykes S."/>
            <person name="Wortman J."/>
            <person name="Nusbaum C."/>
            <person name="Birren B."/>
        </authorList>
    </citation>
    <scope>NUCLEOTIDE SEQUENCE [LARGE SCALE GENOMIC DNA]</scope>
    <source>
        <strain evidence="3">NJM9701</strain>
    </source>
</reference>
<organism evidence="3">
    <name type="scientific">Aphanomyces invadans</name>
    <dbReference type="NCBI Taxonomy" id="157072"/>
    <lineage>
        <taxon>Eukaryota</taxon>
        <taxon>Sar</taxon>
        <taxon>Stramenopiles</taxon>
        <taxon>Oomycota</taxon>
        <taxon>Saprolegniomycetes</taxon>
        <taxon>Saprolegniales</taxon>
        <taxon>Verrucalvaceae</taxon>
        <taxon>Aphanomyces</taxon>
    </lineage>
</organism>
<dbReference type="OrthoDB" id="64243at2759"/>
<name>A0A024TBI6_9STRA</name>
<dbReference type="RefSeq" id="XP_008879992.1">
    <property type="nucleotide sequence ID" value="XM_008881770.1"/>
</dbReference>
<gene>
    <name evidence="3" type="ORF">H310_14044</name>
</gene>
<dbReference type="VEuPathDB" id="FungiDB:H310_14044"/>